<dbReference type="RefSeq" id="WP_208095234.1">
    <property type="nucleotide sequence ID" value="NZ_JAGDYM010000003.1"/>
</dbReference>
<dbReference type="AlphaFoldDB" id="A0A939ML15"/>
<protein>
    <recommendedName>
        <fullName evidence="3">Glycosyltransferase</fullName>
    </recommendedName>
</protein>
<name>A0A939ML15_9MICO</name>
<comment type="caution">
    <text evidence="1">The sequence shown here is derived from an EMBL/GenBank/DDBJ whole genome shotgun (WGS) entry which is preliminary data.</text>
</comment>
<dbReference type="Proteomes" id="UP000664382">
    <property type="component" value="Unassembled WGS sequence"/>
</dbReference>
<reference evidence="1" key="1">
    <citation type="submission" date="2021-03" db="EMBL/GenBank/DDBJ databases">
        <title>Leucobacter chromiisoli sp. nov., isolated from chromium-containing soil of chemical plant.</title>
        <authorList>
            <person name="Xu Z."/>
        </authorList>
    </citation>
    <scope>NUCLEOTIDE SEQUENCE</scope>
    <source>
        <strain evidence="1">S27</strain>
    </source>
</reference>
<gene>
    <name evidence="1" type="ORF">J4H92_01350</name>
</gene>
<dbReference type="EMBL" id="JAGDYM010000003">
    <property type="protein sequence ID" value="MBO1900592.1"/>
    <property type="molecule type" value="Genomic_DNA"/>
</dbReference>
<evidence type="ECO:0008006" key="3">
    <source>
        <dbReference type="Google" id="ProtNLM"/>
    </source>
</evidence>
<sequence length="429" mass="46094">MRASTEAETLLWCMRPPLDLLHLRGPLPEKIAALRPEERPFRPATHSRFRSHLVVTETVNQARALERLIAAEAEALPIEAPSEAARAPVLDAKAVSAAQRRMLHAISRRPGEAVSAGVSDSLVNQLYKVALALDLYRGMDLRAYRGVLVSTQHSPIIRALIVAANEQAVPVVYVPHAPAADNSAYLDLPVGYAGLRGRGEREFYSAALGVPATLLDEVGNLASDVLSSPVPSLRPDAPGILALSPHPAPTIRRIFEAVAGDGLGPMAVAPHPRSDLDELRELLPAGWTLREDVRTIDLLAEGAPFLFHFSSGVAWESAALGVPTATVRLDDAPVSYRFLADERVAPAIRTPDDARGFAERARRGEVDRGALRDHAVAWCAVDGGAAAERLRELLERADGAGRPARLSDGWARGGAAVRRSWIDGTKAAR</sequence>
<organism evidence="1 2">
    <name type="scientific">Leucobacter weissii</name>
    <dbReference type="NCBI Taxonomy" id="1983706"/>
    <lineage>
        <taxon>Bacteria</taxon>
        <taxon>Bacillati</taxon>
        <taxon>Actinomycetota</taxon>
        <taxon>Actinomycetes</taxon>
        <taxon>Micrococcales</taxon>
        <taxon>Microbacteriaceae</taxon>
        <taxon>Leucobacter</taxon>
    </lineage>
</organism>
<proteinExistence type="predicted"/>
<evidence type="ECO:0000313" key="2">
    <source>
        <dbReference type="Proteomes" id="UP000664382"/>
    </source>
</evidence>
<accession>A0A939ML15</accession>
<keyword evidence="2" id="KW-1185">Reference proteome</keyword>
<dbReference type="Gene3D" id="3.40.50.2000">
    <property type="entry name" value="Glycogen Phosphorylase B"/>
    <property type="match status" value="1"/>
</dbReference>
<evidence type="ECO:0000313" key="1">
    <source>
        <dbReference type="EMBL" id="MBO1900592.1"/>
    </source>
</evidence>